<gene>
    <name evidence="3" type="ORF">IW256_001085</name>
</gene>
<proteinExistence type="predicted"/>
<keyword evidence="2" id="KW-0812">Transmembrane</keyword>
<keyword evidence="2" id="KW-1133">Transmembrane helix</keyword>
<dbReference type="AlphaFoldDB" id="A0A931GHK0"/>
<reference evidence="3" key="1">
    <citation type="submission" date="2020-11" db="EMBL/GenBank/DDBJ databases">
        <title>Sequencing the genomes of 1000 actinobacteria strains.</title>
        <authorList>
            <person name="Klenk H.-P."/>
        </authorList>
    </citation>
    <scope>NUCLEOTIDE SEQUENCE</scope>
    <source>
        <strain evidence="3">DSM 43175</strain>
    </source>
</reference>
<evidence type="ECO:0000256" key="1">
    <source>
        <dbReference type="SAM" id="MobiDB-lite"/>
    </source>
</evidence>
<dbReference type="EMBL" id="JADOUA010000001">
    <property type="protein sequence ID" value="MBG6086972.1"/>
    <property type="molecule type" value="Genomic_DNA"/>
</dbReference>
<feature type="transmembrane region" description="Helical" evidence="2">
    <location>
        <begin position="128"/>
        <end position="148"/>
    </location>
</feature>
<keyword evidence="2" id="KW-0472">Membrane</keyword>
<feature type="region of interest" description="Disordered" evidence="1">
    <location>
        <begin position="413"/>
        <end position="438"/>
    </location>
</feature>
<feature type="transmembrane region" description="Helical" evidence="2">
    <location>
        <begin position="90"/>
        <end position="108"/>
    </location>
</feature>
<feature type="transmembrane region" description="Helical" evidence="2">
    <location>
        <begin position="15"/>
        <end position="35"/>
    </location>
</feature>
<dbReference type="RefSeq" id="WP_197009903.1">
    <property type="nucleotide sequence ID" value="NZ_BAABES010000007.1"/>
</dbReference>
<keyword evidence="4" id="KW-1185">Reference proteome</keyword>
<accession>A0A931GHK0</accession>
<organism evidence="3 4">
    <name type="scientific">Actinomadura viridis</name>
    <dbReference type="NCBI Taxonomy" id="58110"/>
    <lineage>
        <taxon>Bacteria</taxon>
        <taxon>Bacillati</taxon>
        <taxon>Actinomycetota</taxon>
        <taxon>Actinomycetes</taxon>
        <taxon>Streptosporangiales</taxon>
        <taxon>Thermomonosporaceae</taxon>
        <taxon>Actinomadura</taxon>
    </lineage>
</organism>
<evidence type="ECO:0000256" key="2">
    <source>
        <dbReference type="SAM" id="Phobius"/>
    </source>
</evidence>
<name>A0A931GHK0_9ACTN</name>
<feature type="transmembrane region" description="Helical" evidence="2">
    <location>
        <begin position="47"/>
        <end position="70"/>
    </location>
</feature>
<evidence type="ECO:0000313" key="4">
    <source>
        <dbReference type="Proteomes" id="UP000614047"/>
    </source>
</evidence>
<feature type="transmembrane region" description="Helical" evidence="2">
    <location>
        <begin position="200"/>
        <end position="219"/>
    </location>
</feature>
<comment type="caution">
    <text evidence="3">The sequence shown here is derived from an EMBL/GenBank/DDBJ whole genome shotgun (WGS) entry which is preliminary data.</text>
</comment>
<feature type="transmembrane region" description="Helical" evidence="2">
    <location>
        <begin position="155"/>
        <end position="180"/>
    </location>
</feature>
<evidence type="ECO:0000313" key="3">
    <source>
        <dbReference type="EMBL" id="MBG6086972.1"/>
    </source>
</evidence>
<dbReference type="Proteomes" id="UP000614047">
    <property type="component" value="Unassembled WGS sequence"/>
</dbReference>
<feature type="compositionally biased region" description="Pro residues" evidence="1">
    <location>
        <begin position="421"/>
        <end position="431"/>
    </location>
</feature>
<feature type="transmembrane region" description="Helical" evidence="2">
    <location>
        <begin position="226"/>
        <end position="246"/>
    </location>
</feature>
<protein>
    <submittedName>
        <fullName evidence="3">Uncharacterized protein</fullName>
    </submittedName>
</protein>
<sequence length="438" mass="46040">MSELGRVLRLDARRAALLVAVPLLTGIGIVTVWLSLVPGVAYWDNSIVALINSVRLLGPVAAGLAAWAAVRERGLNYLRDLSPRSPATGALLDLLLLAGAAALAYAAVTAVVTVETVVRNGAGRPHPLGVLAGLTALVLHVVAGYLAARVAPRPATAVTVMAVAWLWAAVRAPGASWWSLLPPAALDHVELFTGLRAGVLADQALWALGGTAVLILAYVGRVTRRAAVAVPLAGALAVTAVATYRLESSGGDAIGPAPAGPACREWPLRICVHPALRSALPALMAEATPLATRLSGTPGEFTRVVQRPVTEPPRVAGGTAVIHLDDELAPGYEVRAVRQITNALGGSRICATSRYADYRALVDAWLLGREAPAIPDARTADRFGQWTEDQRREWLRVNFTRYRDCALSPGDFRPVVAPAPADAPRPSPRPVLPRDTPA</sequence>